<accession>A0A919KP27</accession>
<dbReference type="RefSeq" id="WP_190210476.1">
    <property type="nucleotide sequence ID" value="NZ_BNBO01000007.1"/>
</dbReference>
<dbReference type="AlphaFoldDB" id="A0A919KP27"/>
<dbReference type="EMBL" id="BNBO01000007">
    <property type="protein sequence ID" value="GHH66443.1"/>
    <property type="molecule type" value="Genomic_DNA"/>
</dbReference>
<sequence>MRDPLEWRAGDGPLAAWLELAGELLAGPQPDGYVVRGDVRWPDQPYGVELARGLTPAAVAGLLTAEGVAGLHVRTSGGRRFAEPHLEIAPTAEPGLGPDGPGARILHVTPAGVPAGTVPLAGRIRTPAELAGWLGRLSPLLPGGMPGFDWAGTALAEPLGATLLLRRDSVLLTLQPLEAAERSGADATSRLVLTSRAPDLAEHAALLGPPAVLEERTLSTVRDLGRWLGELAAGWGSGPPPKPGRLAGAAPLPRATRASVRRIEDGEAELMLRRHGRSELWVRGPAPEVAAWALPLLEPAVHEEAPAGSRRRLTRWLERVGGAVLGGPAVWTVSGLAAPLSAAELAGRLPALCPGRAFAVDRAGAGELTLGGTRTADGWVTVTGRRAP</sequence>
<protein>
    <submittedName>
        <fullName evidence="1">Uncharacterized protein</fullName>
    </submittedName>
</protein>
<evidence type="ECO:0000313" key="2">
    <source>
        <dbReference type="Proteomes" id="UP000617734"/>
    </source>
</evidence>
<dbReference type="GeneID" id="95352514"/>
<dbReference type="Proteomes" id="UP000617734">
    <property type="component" value="Unassembled WGS sequence"/>
</dbReference>
<gene>
    <name evidence="1" type="ORF">GCM10018781_20390</name>
</gene>
<comment type="caution">
    <text evidence="1">The sequence shown here is derived from an EMBL/GenBank/DDBJ whole genome shotgun (WGS) entry which is preliminary data.</text>
</comment>
<reference evidence="1" key="1">
    <citation type="journal article" date="2014" name="Int. J. Syst. Evol. Microbiol.">
        <title>Complete genome sequence of Corynebacterium casei LMG S-19264T (=DSM 44701T), isolated from a smear-ripened cheese.</title>
        <authorList>
            <consortium name="US DOE Joint Genome Institute (JGI-PGF)"/>
            <person name="Walter F."/>
            <person name="Albersmeier A."/>
            <person name="Kalinowski J."/>
            <person name="Ruckert C."/>
        </authorList>
    </citation>
    <scope>NUCLEOTIDE SEQUENCE</scope>
    <source>
        <strain evidence="1">JCM 4646</strain>
    </source>
</reference>
<proteinExistence type="predicted"/>
<evidence type="ECO:0000313" key="1">
    <source>
        <dbReference type="EMBL" id="GHH66443.1"/>
    </source>
</evidence>
<name>A0A919KP27_9ACTN</name>
<organism evidence="1 2">
    <name type="scientific">Kitasatospora indigofera</name>
    <dbReference type="NCBI Taxonomy" id="67307"/>
    <lineage>
        <taxon>Bacteria</taxon>
        <taxon>Bacillati</taxon>
        <taxon>Actinomycetota</taxon>
        <taxon>Actinomycetes</taxon>
        <taxon>Kitasatosporales</taxon>
        <taxon>Streptomycetaceae</taxon>
        <taxon>Kitasatospora</taxon>
    </lineage>
</organism>
<keyword evidence="2" id="KW-1185">Reference proteome</keyword>
<reference evidence="1" key="2">
    <citation type="submission" date="2020-09" db="EMBL/GenBank/DDBJ databases">
        <authorList>
            <person name="Sun Q."/>
            <person name="Ohkuma M."/>
        </authorList>
    </citation>
    <scope>NUCLEOTIDE SEQUENCE</scope>
    <source>
        <strain evidence="1">JCM 4646</strain>
    </source>
</reference>